<dbReference type="InterPro" id="IPR017517">
    <property type="entry name" value="Maleyloyr_isom"/>
</dbReference>
<dbReference type="NCBIfam" id="TIGR03083">
    <property type="entry name" value="maleylpyruvate isomerase family mycothiol-dependent enzyme"/>
    <property type="match status" value="1"/>
</dbReference>
<dbReference type="EMBL" id="BOOR01000002">
    <property type="protein sequence ID" value="GII51637.1"/>
    <property type="molecule type" value="Genomic_DNA"/>
</dbReference>
<evidence type="ECO:0000259" key="2">
    <source>
        <dbReference type="Pfam" id="PF11716"/>
    </source>
</evidence>
<evidence type="ECO:0000313" key="3">
    <source>
        <dbReference type="EMBL" id="GII51637.1"/>
    </source>
</evidence>
<organism evidence="3 4">
    <name type="scientific">Planotetraspora thailandica</name>
    <dbReference type="NCBI Taxonomy" id="487172"/>
    <lineage>
        <taxon>Bacteria</taxon>
        <taxon>Bacillati</taxon>
        <taxon>Actinomycetota</taxon>
        <taxon>Actinomycetes</taxon>
        <taxon>Streptosporangiales</taxon>
        <taxon>Streptosporangiaceae</taxon>
        <taxon>Planotetraspora</taxon>
    </lineage>
</organism>
<dbReference type="SUPFAM" id="SSF55718">
    <property type="entry name" value="SCP-like"/>
    <property type="match status" value="1"/>
</dbReference>
<name>A0A8J3XR55_9ACTN</name>
<dbReference type="Gene3D" id="1.20.120.450">
    <property type="entry name" value="dinb family like domain"/>
    <property type="match status" value="1"/>
</dbReference>
<dbReference type="Proteomes" id="UP000605992">
    <property type="component" value="Unassembled WGS sequence"/>
</dbReference>
<dbReference type="Pfam" id="PF11716">
    <property type="entry name" value="MDMPI_N"/>
    <property type="match status" value="1"/>
</dbReference>
<dbReference type="GO" id="GO:0046872">
    <property type="term" value="F:metal ion binding"/>
    <property type="evidence" value="ECO:0007669"/>
    <property type="project" value="InterPro"/>
</dbReference>
<dbReference type="SUPFAM" id="SSF109854">
    <property type="entry name" value="DinB/YfiT-like putative metalloenzymes"/>
    <property type="match status" value="1"/>
</dbReference>
<feature type="compositionally biased region" description="Pro residues" evidence="1">
    <location>
        <begin position="252"/>
        <end position="279"/>
    </location>
</feature>
<protein>
    <recommendedName>
        <fullName evidence="2">Mycothiol-dependent maleylpyruvate isomerase metal-binding domain-containing protein</fullName>
    </recommendedName>
</protein>
<accession>A0A8J3XR55</accession>
<dbReference type="InterPro" id="IPR036527">
    <property type="entry name" value="SCP2_sterol-bd_dom_sf"/>
</dbReference>
<dbReference type="RefSeq" id="WP_203941974.1">
    <property type="nucleotide sequence ID" value="NZ_BOOR01000002.1"/>
</dbReference>
<reference evidence="3" key="1">
    <citation type="submission" date="2021-01" db="EMBL/GenBank/DDBJ databases">
        <title>Whole genome shotgun sequence of Planotetraspora thailandica NBRC 104271.</title>
        <authorList>
            <person name="Komaki H."/>
            <person name="Tamura T."/>
        </authorList>
    </citation>
    <scope>NUCLEOTIDE SEQUENCE</scope>
    <source>
        <strain evidence="3">NBRC 104271</strain>
    </source>
</reference>
<dbReference type="AlphaFoldDB" id="A0A8J3XR55"/>
<evidence type="ECO:0000256" key="1">
    <source>
        <dbReference type="SAM" id="MobiDB-lite"/>
    </source>
</evidence>
<dbReference type="InterPro" id="IPR024344">
    <property type="entry name" value="MDMPI_metal-binding"/>
</dbReference>
<gene>
    <name evidence="3" type="ORF">Pth03_00260</name>
</gene>
<proteinExistence type="predicted"/>
<feature type="region of interest" description="Disordered" evidence="1">
    <location>
        <begin position="225"/>
        <end position="279"/>
    </location>
</feature>
<evidence type="ECO:0000313" key="4">
    <source>
        <dbReference type="Proteomes" id="UP000605992"/>
    </source>
</evidence>
<dbReference type="InterPro" id="IPR034660">
    <property type="entry name" value="DinB/YfiT-like"/>
</dbReference>
<comment type="caution">
    <text evidence="3">The sequence shown here is derived from an EMBL/GenBank/DDBJ whole genome shotgun (WGS) entry which is preliminary data.</text>
</comment>
<keyword evidence="4" id="KW-1185">Reference proteome</keyword>
<sequence length="279" mass="29962">MSAIEQLQAELAASTSRLVATAARLTADDVRAPSRLPGWTRGHVLTHVARNADGLVNLLTWARTGVVTPQYPTPESRAAEIEAGAVRPAGELLADVEQSAERFLRACEGMPFDAWSAMVTALRPPDHPAWYVLARRLREVEVHHVDLGAGYGWADWPQAYIRRELYDTMLSWPHGQGPVSTIVSREPRGDGEHVEVWRGLGHGPAVQGPPGALVAWLTGRSPGHGLTATALDPDGLTGTDHPDGSGRGDTLPSPPPWLVMPAPPNLPAEPPSAWPPVHD</sequence>
<feature type="domain" description="Mycothiol-dependent maleylpyruvate isomerase metal-binding" evidence="2">
    <location>
        <begin position="11"/>
        <end position="147"/>
    </location>
</feature>